<name>A0AAD0P9U0_MYCLR</name>
<dbReference type="AlphaFoldDB" id="A0AAD0P9U0"/>
<sequence length="99" mass="10832">MNCGGRSVERLSNFGLRSIVPTWPLGAHADLLCPVADRTITGVASIVAGAFAALGLENFFVDQLRYRRCRNITHYSEWLGALVITSGDAFEHVLPMVLK</sequence>
<evidence type="ECO:0000313" key="3">
    <source>
        <dbReference type="Proteomes" id="UP000249682"/>
    </source>
</evidence>
<feature type="transmembrane region" description="Helical" evidence="1">
    <location>
        <begin position="40"/>
        <end position="61"/>
    </location>
</feature>
<accession>A0AAD0P9U0</accession>
<organism evidence="2 3">
    <name type="scientific">Mycobacterium leprae</name>
    <dbReference type="NCBI Taxonomy" id="1769"/>
    <lineage>
        <taxon>Bacteria</taxon>
        <taxon>Bacillati</taxon>
        <taxon>Actinomycetota</taxon>
        <taxon>Actinomycetes</taxon>
        <taxon>Mycobacteriales</taxon>
        <taxon>Mycobacteriaceae</taxon>
        <taxon>Mycobacterium</taxon>
    </lineage>
</organism>
<proteinExistence type="predicted"/>
<dbReference type="Proteomes" id="UP000249682">
    <property type="component" value="Chromosome"/>
</dbReference>
<dbReference type="EMBL" id="CP029543">
    <property type="protein sequence ID" value="AWV48878.1"/>
    <property type="molecule type" value="Genomic_DNA"/>
</dbReference>
<evidence type="ECO:0000256" key="1">
    <source>
        <dbReference type="SAM" id="Phobius"/>
    </source>
</evidence>
<reference evidence="2 3" key="1">
    <citation type="submission" date="2018-05" db="EMBL/GenBank/DDBJ databases">
        <title>Evolution of small genomes with special reference to Mycobacterium leprae.</title>
        <authorList>
            <person name="Mohanty P.S."/>
            <person name="Bansal A.K."/>
            <person name="Gupta U.D."/>
            <person name="Naaz F."/>
            <person name="Dwivedi V.D."/>
            <person name="Singh H."/>
            <person name="Gupta G."/>
            <person name="Sharma S."/>
            <person name="Arora M."/>
        </authorList>
    </citation>
    <scope>NUCLEOTIDE SEQUENCE [LARGE SCALE GENOMIC DNA]</scope>
    <source>
        <strain evidence="2 3">MRHRU-235-G</strain>
    </source>
</reference>
<protein>
    <submittedName>
        <fullName evidence="2">Uncharacterized protein</fullName>
    </submittedName>
</protein>
<gene>
    <name evidence="2" type="ORF">DIJ64_14755</name>
</gene>
<keyword evidence="1" id="KW-0472">Membrane</keyword>
<keyword evidence="1" id="KW-1133">Transmembrane helix</keyword>
<keyword evidence="1" id="KW-0812">Transmembrane</keyword>
<evidence type="ECO:0000313" key="2">
    <source>
        <dbReference type="EMBL" id="AWV48878.1"/>
    </source>
</evidence>